<gene>
    <name evidence="4" type="ORF">B9Q01_10230</name>
</gene>
<comment type="caution">
    <text evidence="4">The sequence shown here is derived from an EMBL/GenBank/DDBJ whole genome shotgun (WGS) entry which is preliminary data.</text>
</comment>
<feature type="non-terminal residue" evidence="4">
    <location>
        <position position="244"/>
    </location>
</feature>
<evidence type="ECO:0000313" key="4">
    <source>
        <dbReference type="EMBL" id="PSN81771.1"/>
    </source>
</evidence>
<dbReference type="Proteomes" id="UP000240880">
    <property type="component" value="Unassembled WGS sequence"/>
</dbReference>
<name>A0A2R6A5W2_9ARCH</name>
<dbReference type="EMBL" id="NEXC01000157">
    <property type="protein sequence ID" value="PSN81771.1"/>
    <property type="molecule type" value="Genomic_DNA"/>
</dbReference>
<dbReference type="Gene3D" id="3.40.50.2000">
    <property type="entry name" value="Glycogen Phosphorylase B"/>
    <property type="match status" value="1"/>
</dbReference>
<dbReference type="InterPro" id="IPR001296">
    <property type="entry name" value="Glyco_trans_1"/>
</dbReference>
<feature type="domain" description="Glycosyl transferase family 1" evidence="3">
    <location>
        <begin position="168"/>
        <end position="237"/>
    </location>
</feature>
<dbReference type="GO" id="GO:0016757">
    <property type="term" value="F:glycosyltransferase activity"/>
    <property type="evidence" value="ECO:0007669"/>
    <property type="project" value="UniProtKB-KW"/>
</dbReference>
<evidence type="ECO:0000256" key="1">
    <source>
        <dbReference type="ARBA" id="ARBA00022676"/>
    </source>
</evidence>
<keyword evidence="2" id="KW-0808">Transferase</keyword>
<dbReference type="Pfam" id="PF00534">
    <property type="entry name" value="Glycos_transf_1"/>
    <property type="match status" value="1"/>
</dbReference>
<dbReference type="PANTHER" id="PTHR12526:SF510">
    <property type="entry name" value="D-INOSITOL 3-PHOSPHATE GLYCOSYLTRANSFERASE"/>
    <property type="match status" value="1"/>
</dbReference>
<accession>A0A2R6A5W2</accession>
<dbReference type="AlphaFoldDB" id="A0A2R6A5W2"/>
<evidence type="ECO:0000313" key="5">
    <source>
        <dbReference type="Proteomes" id="UP000240880"/>
    </source>
</evidence>
<organism evidence="4 5">
    <name type="scientific">Candidatus Marsarchaeota G1 archaeon OSP_D</name>
    <dbReference type="NCBI Taxonomy" id="1978155"/>
    <lineage>
        <taxon>Archaea</taxon>
        <taxon>Candidatus Marsarchaeota</taxon>
        <taxon>Candidatus Marsarchaeota group 1</taxon>
    </lineage>
</organism>
<proteinExistence type="predicted"/>
<reference evidence="4 5" key="1">
    <citation type="submission" date="2017-04" db="EMBL/GenBank/DDBJ databases">
        <title>Novel microbial lineages endemic to geothermal iron-oxide mats fill important gaps in the evolutionary history of Archaea.</title>
        <authorList>
            <person name="Jay Z.J."/>
            <person name="Beam J.P."/>
            <person name="Dlakic M."/>
            <person name="Rusch D.B."/>
            <person name="Kozubal M.A."/>
            <person name="Inskeep W.P."/>
        </authorList>
    </citation>
    <scope>NUCLEOTIDE SEQUENCE [LARGE SCALE GENOMIC DNA]</scope>
    <source>
        <strain evidence="4">OSP_D</strain>
    </source>
</reference>
<sequence length="244" mass="27464">MDYKLARKLNTQLKKLKDEFDLYVVSDDAALSLSKYKDEKRMILWTHGEISMLLLSSAWSRTYIRRLLSTLFVPVLLNHRKLVKNFDFIVANSNLAKELCQFTYEVIPRDIVYLPVNTQTFSPVNEPSNDYFIAVGRSDEGIGIILSELAKRIPLVTIGGLKVPNAKNLGFISDDNMLRDLYSNAIATLHPAMGEYFGYPVAESLACGTPVIAYDAGGPSELISHGENGWLVKSNEDFYEIVMK</sequence>
<evidence type="ECO:0000259" key="3">
    <source>
        <dbReference type="Pfam" id="PF00534"/>
    </source>
</evidence>
<dbReference type="SUPFAM" id="SSF53756">
    <property type="entry name" value="UDP-Glycosyltransferase/glycogen phosphorylase"/>
    <property type="match status" value="1"/>
</dbReference>
<evidence type="ECO:0000256" key="2">
    <source>
        <dbReference type="ARBA" id="ARBA00022679"/>
    </source>
</evidence>
<dbReference type="PANTHER" id="PTHR12526">
    <property type="entry name" value="GLYCOSYLTRANSFERASE"/>
    <property type="match status" value="1"/>
</dbReference>
<protein>
    <recommendedName>
        <fullName evidence="3">Glycosyl transferase family 1 domain-containing protein</fullName>
    </recommendedName>
</protein>
<keyword evidence="1" id="KW-0328">Glycosyltransferase</keyword>